<dbReference type="InterPro" id="IPR000210">
    <property type="entry name" value="BTB/POZ_dom"/>
</dbReference>
<dbReference type="InterPro" id="IPR027356">
    <property type="entry name" value="NPH3_dom"/>
</dbReference>
<evidence type="ECO:0000259" key="4">
    <source>
        <dbReference type="PROSITE" id="PS50097"/>
    </source>
</evidence>
<evidence type="ECO:0000256" key="2">
    <source>
        <dbReference type="ARBA" id="ARBA00022786"/>
    </source>
</evidence>
<accession>A0A835D2E8</accession>
<evidence type="ECO:0000256" key="1">
    <source>
        <dbReference type="ARBA" id="ARBA00004906"/>
    </source>
</evidence>
<protein>
    <submittedName>
        <fullName evidence="6">Uncharacterized protein</fullName>
    </submittedName>
</protein>
<evidence type="ECO:0000313" key="6">
    <source>
        <dbReference type="EMBL" id="KAF8388053.1"/>
    </source>
</evidence>
<comment type="caution">
    <text evidence="6">The sequence shown here is derived from an EMBL/GenBank/DDBJ whole genome shotgun (WGS) entry which is preliminary data.</text>
</comment>
<proteinExistence type="inferred from homology"/>
<feature type="domain" description="BTB" evidence="4">
    <location>
        <begin position="53"/>
        <end position="125"/>
    </location>
</feature>
<dbReference type="InterPro" id="IPR043454">
    <property type="entry name" value="NPH3/RPT2-like"/>
</dbReference>
<comment type="similarity">
    <text evidence="3">Belongs to the NPH3 family.</text>
</comment>
<feature type="domain" description="NPH3" evidence="5">
    <location>
        <begin position="236"/>
        <end position="439"/>
    </location>
</feature>
<evidence type="ECO:0000256" key="3">
    <source>
        <dbReference type="PROSITE-ProRule" id="PRU00982"/>
    </source>
</evidence>
<dbReference type="PROSITE" id="PS50097">
    <property type="entry name" value="BTB"/>
    <property type="match status" value="1"/>
</dbReference>
<dbReference type="AlphaFoldDB" id="A0A835D2E8"/>
<reference evidence="6 7" key="1">
    <citation type="submission" date="2020-04" db="EMBL/GenBank/DDBJ databases">
        <title>Plant Genome Project.</title>
        <authorList>
            <person name="Zhang R.-G."/>
        </authorList>
    </citation>
    <scope>NUCLEOTIDE SEQUENCE [LARGE SCALE GENOMIC DNA]</scope>
    <source>
        <strain evidence="6">YNK0</strain>
        <tissue evidence="6">Leaf</tissue>
    </source>
</reference>
<name>A0A835D2E8_TETSI</name>
<dbReference type="EMBL" id="JABCRI010000020">
    <property type="protein sequence ID" value="KAF8388053.1"/>
    <property type="molecule type" value="Genomic_DNA"/>
</dbReference>
<keyword evidence="2" id="KW-0833">Ubl conjugation pathway</keyword>
<dbReference type="SUPFAM" id="SSF54695">
    <property type="entry name" value="POZ domain"/>
    <property type="match status" value="1"/>
</dbReference>
<comment type="pathway">
    <text evidence="1">Protein modification; protein ubiquitination.</text>
</comment>
<dbReference type="PANTHER" id="PTHR32370">
    <property type="entry name" value="OS12G0117600 PROTEIN"/>
    <property type="match status" value="1"/>
</dbReference>
<evidence type="ECO:0000259" key="5">
    <source>
        <dbReference type="PROSITE" id="PS51649"/>
    </source>
</evidence>
<keyword evidence="7" id="KW-1185">Reference proteome</keyword>
<dbReference type="OMA" id="CTEAISW"/>
<evidence type="ECO:0000313" key="7">
    <source>
        <dbReference type="Proteomes" id="UP000655225"/>
    </source>
</evidence>
<dbReference type="Gene3D" id="3.30.710.10">
    <property type="entry name" value="Potassium Channel Kv1.1, Chain A"/>
    <property type="match status" value="1"/>
</dbReference>
<gene>
    <name evidence="6" type="ORF">HHK36_026719</name>
</gene>
<dbReference type="Pfam" id="PF00651">
    <property type="entry name" value="BTB"/>
    <property type="match status" value="1"/>
</dbReference>
<dbReference type="InterPro" id="IPR011333">
    <property type="entry name" value="SKP1/BTB/POZ_sf"/>
</dbReference>
<dbReference type="PROSITE" id="PS51649">
    <property type="entry name" value="NPH3"/>
    <property type="match status" value="1"/>
</dbReference>
<dbReference type="UniPathway" id="UPA00143"/>
<dbReference type="SMART" id="SM00225">
    <property type="entry name" value="BTB"/>
    <property type="match status" value="1"/>
</dbReference>
<dbReference type="OrthoDB" id="624345at2759"/>
<sequence length="439" mass="50300">MGRKSLDRERPSRRSVSGGKRNRCIIFPANVCITAEALERRNQSWFARTNIPSDLIVRIGENNFHLHKLSMVSRSGYLNRLVFQRRGYEERDSGLNIHIENLPGGIETFELVVKFCYGLTFNLTAVNIAPLYCAAHFLEMIDDLEQGNLISKTEVFLSFVIFSSWKDTIRIFRSCETISSWAKELQLLNQCSESIAWKACTDPQAISIGDNEVLCFNYLTNNTKNSKNKVNTVAESWWFEDVSLLRIDHFVEVINAVKRKGMQSKLVGRCITQWAVKWLSQIHNYRDKVLRVTVESLLRIILPLEEGSISCNFLLHLLKAGLMMNIDLPLLTDLERIIARMLENCGAVDLMVQNYGNDDTVYDVSLVARVVEAYVAYASSNPTLRMFVVGRMVDEYLALVARDVKLSVKRFQLLAEALPENARYCDDHLYRAIDMYLKV</sequence>
<organism evidence="6 7">
    <name type="scientific">Tetracentron sinense</name>
    <name type="common">Spur-leaf</name>
    <dbReference type="NCBI Taxonomy" id="13715"/>
    <lineage>
        <taxon>Eukaryota</taxon>
        <taxon>Viridiplantae</taxon>
        <taxon>Streptophyta</taxon>
        <taxon>Embryophyta</taxon>
        <taxon>Tracheophyta</taxon>
        <taxon>Spermatophyta</taxon>
        <taxon>Magnoliopsida</taxon>
        <taxon>Trochodendrales</taxon>
        <taxon>Trochodendraceae</taxon>
        <taxon>Tetracentron</taxon>
    </lineage>
</organism>
<dbReference type="Proteomes" id="UP000655225">
    <property type="component" value="Unassembled WGS sequence"/>
</dbReference>
<dbReference type="Pfam" id="PF03000">
    <property type="entry name" value="NPH3"/>
    <property type="match status" value="1"/>
</dbReference>
<dbReference type="GO" id="GO:0016567">
    <property type="term" value="P:protein ubiquitination"/>
    <property type="evidence" value="ECO:0007669"/>
    <property type="project" value="UniProtKB-UniPathway"/>
</dbReference>